<name>A0AAV3R3N4_LITER</name>
<accession>A0AAV3R3N4</accession>
<sequence length="150" mass="17300">MDGEEMKNNSNHFDYKHYVSEKEYDIENPPFCFCGRVAKRRMSRAAKNPGRWFFNCANKNFNTEDMVETDNEEVDSNYLEHEDEEMVSGEEEKSVLSYEVSTTSVQPDQFKEMNLFPQYPDLDLLVQEHKPHIGLDGSILSLAPPGSPPV</sequence>
<proteinExistence type="predicted"/>
<evidence type="ECO:0008006" key="3">
    <source>
        <dbReference type="Google" id="ProtNLM"/>
    </source>
</evidence>
<comment type="caution">
    <text evidence="1">The sequence shown here is derived from an EMBL/GenBank/DDBJ whole genome shotgun (WGS) entry which is preliminary data.</text>
</comment>
<keyword evidence="2" id="KW-1185">Reference proteome</keyword>
<dbReference type="EMBL" id="BAABME010024828">
    <property type="protein sequence ID" value="GAA0170965.1"/>
    <property type="molecule type" value="Genomic_DNA"/>
</dbReference>
<organism evidence="1 2">
    <name type="scientific">Lithospermum erythrorhizon</name>
    <name type="common">Purple gromwell</name>
    <name type="synonym">Lithospermum officinale var. erythrorhizon</name>
    <dbReference type="NCBI Taxonomy" id="34254"/>
    <lineage>
        <taxon>Eukaryota</taxon>
        <taxon>Viridiplantae</taxon>
        <taxon>Streptophyta</taxon>
        <taxon>Embryophyta</taxon>
        <taxon>Tracheophyta</taxon>
        <taxon>Spermatophyta</taxon>
        <taxon>Magnoliopsida</taxon>
        <taxon>eudicotyledons</taxon>
        <taxon>Gunneridae</taxon>
        <taxon>Pentapetalae</taxon>
        <taxon>asterids</taxon>
        <taxon>lamiids</taxon>
        <taxon>Boraginales</taxon>
        <taxon>Boraginaceae</taxon>
        <taxon>Boraginoideae</taxon>
        <taxon>Lithospermeae</taxon>
        <taxon>Lithospermum</taxon>
    </lineage>
</organism>
<gene>
    <name evidence="1" type="ORF">LIER_41054</name>
</gene>
<dbReference type="AlphaFoldDB" id="A0AAV3R3N4"/>
<evidence type="ECO:0000313" key="1">
    <source>
        <dbReference type="EMBL" id="GAA0170965.1"/>
    </source>
</evidence>
<evidence type="ECO:0000313" key="2">
    <source>
        <dbReference type="Proteomes" id="UP001454036"/>
    </source>
</evidence>
<protein>
    <recommendedName>
        <fullName evidence="3">Zinc finger GRF-type domain-containing protein</fullName>
    </recommendedName>
</protein>
<dbReference type="Proteomes" id="UP001454036">
    <property type="component" value="Unassembled WGS sequence"/>
</dbReference>
<reference evidence="1 2" key="1">
    <citation type="submission" date="2024-01" db="EMBL/GenBank/DDBJ databases">
        <title>The complete chloroplast genome sequence of Lithospermum erythrorhizon: insights into the phylogenetic relationship among Boraginaceae species and the maternal lineages of purple gromwells.</title>
        <authorList>
            <person name="Okada T."/>
            <person name="Watanabe K."/>
        </authorList>
    </citation>
    <scope>NUCLEOTIDE SEQUENCE [LARGE SCALE GENOMIC DNA]</scope>
</reference>